<dbReference type="Proteomes" id="UP000247903">
    <property type="component" value="Unassembled WGS sequence"/>
</dbReference>
<evidence type="ECO:0000313" key="1">
    <source>
        <dbReference type="EMBL" id="PXY41756.1"/>
    </source>
</evidence>
<protein>
    <recommendedName>
        <fullName evidence="3">TonB-dependent receptor</fullName>
    </recommendedName>
</protein>
<name>A0A2V4BRP3_9FLAO</name>
<dbReference type="OrthoDB" id="679547at2"/>
<evidence type="ECO:0008006" key="3">
    <source>
        <dbReference type="Google" id="ProtNLM"/>
    </source>
</evidence>
<keyword evidence="2" id="KW-1185">Reference proteome</keyword>
<comment type="caution">
    <text evidence="1">The sequence shown here is derived from an EMBL/GenBank/DDBJ whole genome shotgun (WGS) entry which is preliminary data.</text>
</comment>
<sequence>MFVLVSTQFSNAQQTITLDETVYIHANATTFVSGETLLYKIYCLKATDKTPSNISKVAYAELVDNNKKSVFKTKISLENANGQGDYFIPTTLKTGNYKLIGYTNWMLNKPVAELFQIDINIINPYKTTEKDLGENILNVNTEASGNTENTSTKTSSTNENISFKFNKKTFTNRELVDLKIESSNATFENGNYSLSVRKLDNIPSKSQITATDFSVKSSYPVLLDLQNNQKIILPELRGEIISGKILSRNNNDKIEDVSVCLSLPGKSFAFKVVKTDRDGNFIFNISKTYYTPDIVVQIIDEKASNYDLIVNNAPAIDYAQLSYEQNKNLSYVIKESLLDRSISSQVENAYYHKKADNIKKTPTLETFYYPLAKEYVLDDFTRFKTLKETTTEVTTEIYHKQKDNKLYLHVNDPSVFPQLPEPALVLVDGLYLENQNDLINYSMKNVYKIDVIVGRYYAGSKSFNGLISFTTFDKDFKSTQSGSSIVKPVVLRPQPKKIYNKIEYSNLTDNARIPDFRNQLFWNPEVKLNSQSNNSFYTSDLSGTYEIRLEGFANNGSPVSLKEIIEVKDSTSN</sequence>
<proteinExistence type="predicted"/>
<dbReference type="EMBL" id="QJHK01000004">
    <property type="protein sequence ID" value="PXY41756.1"/>
    <property type="molecule type" value="Genomic_DNA"/>
</dbReference>
<reference evidence="1 2" key="1">
    <citation type="submission" date="2018-05" db="EMBL/GenBank/DDBJ databases">
        <title>Flavobacterium sp. strain IMCC34759, incomplete genome.</title>
        <authorList>
            <person name="Joung Y."/>
            <person name="Cho J."/>
        </authorList>
    </citation>
    <scope>NUCLEOTIDE SEQUENCE [LARGE SCALE GENOMIC DNA]</scope>
    <source>
        <strain evidence="1 2">IMCC34759</strain>
    </source>
</reference>
<evidence type="ECO:0000313" key="2">
    <source>
        <dbReference type="Proteomes" id="UP000247903"/>
    </source>
</evidence>
<organism evidence="1 2">
    <name type="scientific">Flavobacterium cheongpyeongense</name>
    <dbReference type="NCBI Taxonomy" id="2212651"/>
    <lineage>
        <taxon>Bacteria</taxon>
        <taxon>Pseudomonadati</taxon>
        <taxon>Bacteroidota</taxon>
        <taxon>Flavobacteriia</taxon>
        <taxon>Flavobacteriales</taxon>
        <taxon>Flavobacteriaceae</taxon>
        <taxon>Flavobacterium</taxon>
    </lineage>
</organism>
<dbReference type="AlphaFoldDB" id="A0A2V4BRP3"/>
<accession>A0A2V4BRP3</accession>
<gene>
    <name evidence="1" type="ORF">DMB65_06445</name>
</gene>